<evidence type="ECO:0000313" key="3">
    <source>
        <dbReference type="EMBL" id="PJZ54329.1"/>
    </source>
</evidence>
<feature type="domain" description="AB hydrolase-1" evidence="2">
    <location>
        <begin position="32"/>
        <end position="272"/>
    </location>
</feature>
<accession>A0A2M9YS47</accession>
<dbReference type="PANTHER" id="PTHR43329">
    <property type="entry name" value="EPOXIDE HYDROLASE"/>
    <property type="match status" value="1"/>
</dbReference>
<reference evidence="5 6" key="1">
    <citation type="submission" date="2017-07" db="EMBL/GenBank/DDBJ databases">
        <title>Leptospira spp. isolated from tropical soils.</title>
        <authorList>
            <person name="Thibeaux R."/>
            <person name="Iraola G."/>
            <person name="Ferres I."/>
            <person name="Bierque E."/>
            <person name="Girault D."/>
            <person name="Soupe-Gilbert M.-E."/>
            <person name="Picardeau M."/>
            <person name="Goarant C."/>
        </authorList>
    </citation>
    <scope>NUCLEOTIDE SEQUENCE [LARGE SCALE GENOMIC DNA]</scope>
    <source>
        <strain evidence="3 6">FH2-B-C1</strain>
        <strain evidence="4 5">FH2-B-D1</strain>
    </source>
</reference>
<evidence type="ECO:0000313" key="4">
    <source>
        <dbReference type="EMBL" id="PJZ60538.1"/>
    </source>
</evidence>
<dbReference type="InterPro" id="IPR029058">
    <property type="entry name" value="AB_hydrolase_fold"/>
</dbReference>
<dbReference type="EMBL" id="NPDU01000058">
    <property type="protein sequence ID" value="PJZ60538.1"/>
    <property type="molecule type" value="Genomic_DNA"/>
</dbReference>
<dbReference type="Proteomes" id="UP000232149">
    <property type="component" value="Unassembled WGS sequence"/>
</dbReference>
<keyword evidence="5" id="KW-1185">Reference proteome</keyword>
<keyword evidence="1" id="KW-0378">Hydrolase</keyword>
<dbReference type="EMBL" id="NPDV01000003">
    <property type="protein sequence ID" value="PJZ54329.1"/>
    <property type="molecule type" value="Genomic_DNA"/>
</dbReference>
<dbReference type="PRINTS" id="PR00412">
    <property type="entry name" value="EPOXHYDRLASE"/>
</dbReference>
<gene>
    <name evidence="4" type="ORF">CH376_17915</name>
    <name evidence="3" type="ORF">CH380_04440</name>
</gene>
<dbReference type="SUPFAM" id="SSF53474">
    <property type="entry name" value="alpha/beta-Hydrolases"/>
    <property type="match status" value="1"/>
</dbReference>
<sequence length="297" mass="35375">MNVENKIFRHQFIRSGNQKLHVVTAGDPKNSPLLFLHGFPEFWYAWKNQIQYFLDRNYFLILPDQRGYGESGRPCFFYSYRLSLLSNDIVAILDGLQIENTDCIAHDWGGAVIWNSLYRNPDRFRKLCILNMPHLETFRNSILTDKIQRKKTSYIFSFLIPFLPEYLLIRKNFEMLWNSLIKTSNKGSFSPEDFELYKNAWSGFRRVRSMVNWYRAAILIPPKLPKDLRIDHPIKIFWGERDPFLKKEMGRKSLSFLENGEYQGFYATHWLHHEVPEILNPAIHEFLQRKDSNKKTV</sequence>
<dbReference type="InterPro" id="IPR000639">
    <property type="entry name" value="Epox_hydrolase-like"/>
</dbReference>
<evidence type="ECO:0000313" key="6">
    <source>
        <dbReference type="Proteomes" id="UP000232188"/>
    </source>
</evidence>
<comment type="caution">
    <text evidence="3">The sequence shown here is derived from an EMBL/GenBank/DDBJ whole genome shotgun (WGS) entry which is preliminary data.</text>
</comment>
<dbReference type="Gene3D" id="3.40.50.1820">
    <property type="entry name" value="alpha/beta hydrolase"/>
    <property type="match status" value="1"/>
</dbReference>
<evidence type="ECO:0000256" key="1">
    <source>
        <dbReference type="ARBA" id="ARBA00022801"/>
    </source>
</evidence>
<dbReference type="AlphaFoldDB" id="A0A2M9YS47"/>
<dbReference type="RefSeq" id="WP_100784560.1">
    <property type="nucleotide sequence ID" value="NZ_NPDU01000058.1"/>
</dbReference>
<organism evidence="3 6">
    <name type="scientific">Leptospira adleri</name>
    <dbReference type="NCBI Taxonomy" id="2023186"/>
    <lineage>
        <taxon>Bacteria</taxon>
        <taxon>Pseudomonadati</taxon>
        <taxon>Spirochaetota</taxon>
        <taxon>Spirochaetia</taxon>
        <taxon>Leptospirales</taxon>
        <taxon>Leptospiraceae</taxon>
        <taxon>Leptospira</taxon>
    </lineage>
</organism>
<name>A0A2M9YS47_9LEPT</name>
<evidence type="ECO:0000313" key="5">
    <source>
        <dbReference type="Proteomes" id="UP000232149"/>
    </source>
</evidence>
<protein>
    <recommendedName>
        <fullName evidence="2">AB hydrolase-1 domain-containing protein</fullName>
    </recommendedName>
</protein>
<evidence type="ECO:0000259" key="2">
    <source>
        <dbReference type="Pfam" id="PF00561"/>
    </source>
</evidence>
<dbReference type="InterPro" id="IPR000073">
    <property type="entry name" value="AB_hydrolase_1"/>
</dbReference>
<proteinExistence type="predicted"/>
<dbReference type="Pfam" id="PF00561">
    <property type="entry name" value="Abhydrolase_1"/>
    <property type="match status" value="1"/>
</dbReference>
<dbReference type="Proteomes" id="UP000232188">
    <property type="component" value="Unassembled WGS sequence"/>
</dbReference>
<dbReference type="GO" id="GO:0016787">
    <property type="term" value="F:hydrolase activity"/>
    <property type="evidence" value="ECO:0007669"/>
    <property type="project" value="UniProtKB-KW"/>
</dbReference>